<proteinExistence type="predicted"/>
<dbReference type="EMBL" id="DVHL01000040">
    <property type="protein sequence ID" value="HIR66183.1"/>
    <property type="molecule type" value="Genomic_DNA"/>
</dbReference>
<keyword evidence="1" id="KW-0812">Transmembrane</keyword>
<evidence type="ECO:0000256" key="1">
    <source>
        <dbReference type="SAM" id="Phobius"/>
    </source>
</evidence>
<reference evidence="2" key="1">
    <citation type="submission" date="2020-10" db="EMBL/GenBank/DDBJ databases">
        <authorList>
            <person name="Gilroy R."/>
        </authorList>
    </citation>
    <scope>NUCLEOTIDE SEQUENCE</scope>
    <source>
        <strain evidence="2">CHK121-14286</strain>
    </source>
</reference>
<accession>A0A9D1E4F7</accession>
<evidence type="ECO:0000313" key="2">
    <source>
        <dbReference type="EMBL" id="HIR66183.1"/>
    </source>
</evidence>
<keyword evidence="1" id="KW-0472">Membrane</keyword>
<keyword evidence="1" id="KW-1133">Transmembrane helix</keyword>
<name>A0A9D1E4F7_9BACT</name>
<reference evidence="2" key="2">
    <citation type="journal article" date="2021" name="PeerJ">
        <title>Extensive microbial diversity within the chicken gut microbiome revealed by metagenomics and culture.</title>
        <authorList>
            <person name="Gilroy R."/>
            <person name="Ravi A."/>
            <person name="Getino M."/>
            <person name="Pursley I."/>
            <person name="Horton D.L."/>
            <person name="Alikhan N.F."/>
            <person name="Baker D."/>
            <person name="Gharbi K."/>
            <person name="Hall N."/>
            <person name="Watson M."/>
            <person name="Adriaenssens E.M."/>
            <person name="Foster-Nyarko E."/>
            <person name="Jarju S."/>
            <person name="Secka A."/>
            <person name="Antonio M."/>
            <person name="Oren A."/>
            <person name="Chaudhuri R.R."/>
            <person name="La Ragione R."/>
            <person name="Hildebrand F."/>
            <person name="Pallen M.J."/>
        </authorList>
    </citation>
    <scope>NUCLEOTIDE SEQUENCE</scope>
    <source>
        <strain evidence="2">CHK121-14286</strain>
    </source>
</reference>
<sequence length="180" mass="20669">MSEQQAKRRLTPWIAVIVVIIKVASVLLISAASIFGLLLYWELTTPQITDSTFYSWKIYGDSEAFDIEQLSLTFKKITLQQFQQSNGTNVIRCKNSHNYFEVTFYTTSKQGEELNHNVVCDNSIVHHNLYTFLTDLDDDGFYETIFQFSVSGKFHVEKINAYLSKNDIILDVAMTLSNTK</sequence>
<gene>
    <name evidence="2" type="ORF">IAC95_04835</name>
</gene>
<comment type="caution">
    <text evidence="2">The sequence shown here is derived from an EMBL/GenBank/DDBJ whole genome shotgun (WGS) entry which is preliminary data.</text>
</comment>
<dbReference type="AlphaFoldDB" id="A0A9D1E4F7"/>
<feature type="transmembrane region" description="Helical" evidence="1">
    <location>
        <begin position="12"/>
        <end position="41"/>
    </location>
</feature>
<protein>
    <submittedName>
        <fullName evidence="2">Uncharacterized protein</fullName>
    </submittedName>
</protein>
<evidence type="ECO:0000313" key="3">
    <source>
        <dbReference type="Proteomes" id="UP000824200"/>
    </source>
</evidence>
<organism evidence="2 3">
    <name type="scientific">Candidatus Fimimonas gallinarum</name>
    <dbReference type="NCBI Taxonomy" id="2840821"/>
    <lineage>
        <taxon>Bacteria</taxon>
        <taxon>Pseudomonadati</taxon>
        <taxon>Myxococcota</taxon>
        <taxon>Myxococcia</taxon>
        <taxon>Myxococcales</taxon>
        <taxon>Cystobacterineae</taxon>
        <taxon>Myxococcaceae</taxon>
        <taxon>Myxococcaceae incertae sedis</taxon>
        <taxon>Candidatus Fimimonas</taxon>
    </lineage>
</organism>
<dbReference type="Proteomes" id="UP000824200">
    <property type="component" value="Unassembled WGS sequence"/>
</dbReference>